<comment type="caution">
    <text evidence="12">The sequence shown here is derived from an EMBL/GenBank/DDBJ whole genome shotgun (WGS) entry which is preliminary data.</text>
</comment>
<evidence type="ECO:0000256" key="6">
    <source>
        <dbReference type="SAM" id="MobiDB-lite"/>
    </source>
</evidence>
<organism evidence="12 19">
    <name type="scientific">Rotaria magnacalcarata</name>
    <dbReference type="NCBI Taxonomy" id="392030"/>
    <lineage>
        <taxon>Eukaryota</taxon>
        <taxon>Metazoa</taxon>
        <taxon>Spiralia</taxon>
        <taxon>Gnathifera</taxon>
        <taxon>Rotifera</taxon>
        <taxon>Eurotatoria</taxon>
        <taxon>Bdelloidea</taxon>
        <taxon>Philodinida</taxon>
        <taxon>Philodinidae</taxon>
        <taxon>Rotaria</taxon>
    </lineage>
</organism>
<dbReference type="EMBL" id="CAJOBH010039062">
    <property type="protein sequence ID" value="CAF4318605.1"/>
    <property type="molecule type" value="Genomic_DNA"/>
</dbReference>
<accession>A0A817AR22</accession>
<proteinExistence type="inferred from homology"/>
<dbReference type="EMBL" id="CAJNOV010009034">
    <property type="protein sequence ID" value="CAF1348173.1"/>
    <property type="molecule type" value="Genomic_DNA"/>
</dbReference>
<evidence type="ECO:0000313" key="11">
    <source>
        <dbReference type="EMBL" id="CAF2104284.1"/>
    </source>
</evidence>
<evidence type="ECO:0000313" key="16">
    <source>
        <dbReference type="EMBL" id="CAF4255854.1"/>
    </source>
</evidence>
<dbReference type="EMBL" id="CAJNOW010000628">
    <property type="protein sequence ID" value="CAF1285462.1"/>
    <property type="molecule type" value="Genomic_DNA"/>
</dbReference>
<feature type="transmembrane region" description="Helical" evidence="7">
    <location>
        <begin position="114"/>
        <end position="139"/>
    </location>
</feature>
<keyword evidence="5 7" id="KW-0472">Membrane</keyword>
<dbReference type="AlphaFoldDB" id="A0A817AR22"/>
<dbReference type="EMBL" id="CAJOBG010001911">
    <property type="protein sequence ID" value="CAF3968364.1"/>
    <property type="molecule type" value="Genomic_DNA"/>
</dbReference>
<dbReference type="Proteomes" id="UP000663855">
    <property type="component" value="Unassembled WGS sequence"/>
</dbReference>
<evidence type="ECO:0000313" key="8">
    <source>
        <dbReference type="EMBL" id="CAF1285462.1"/>
    </source>
</evidence>
<dbReference type="Proteomes" id="UP000663834">
    <property type="component" value="Unassembled WGS sequence"/>
</dbReference>
<feature type="region of interest" description="Disordered" evidence="6">
    <location>
        <begin position="30"/>
        <end position="49"/>
    </location>
</feature>
<name>A0A817AR22_9BILA</name>
<dbReference type="EMBL" id="CAJOBF010003816">
    <property type="protein sequence ID" value="CAF4110288.1"/>
    <property type="molecule type" value="Genomic_DNA"/>
</dbReference>
<evidence type="ECO:0000313" key="12">
    <source>
        <dbReference type="EMBL" id="CAF2261204.1"/>
    </source>
</evidence>
<keyword evidence="18" id="KW-1185">Reference proteome</keyword>
<dbReference type="Proteomes" id="UP000663856">
    <property type="component" value="Unassembled WGS sequence"/>
</dbReference>
<dbReference type="EMBL" id="CAJOBI010003492">
    <property type="protein sequence ID" value="CAF3970658.1"/>
    <property type="molecule type" value="Genomic_DNA"/>
</dbReference>
<evidence type="ECO:0000313" key="18">
    <source>
        <dbReference type="Proteomes" id="UP000663866"/>
    </source>
</evidence>
<keyword evidence="4 7" id="KW-1133">Transmembrane helix</keyword>
<comment type="subcellular location">
    <subcellularLocation>
        <location evidence="1">Membrane</location>
    </subcellularLocation>
</comment>
<evidence type="ECO:0000256" key="7">
    <source>
        <dbReference type="SAM" id="Phobius"/>
    </source>
</evidence>
<keyword evidence="3 7" id="KW-0812">Transmembrane</keyword>
<dbReference type="Proteomes" id="UP000663824">
    <property type="component" value="Unassembled WGS sequence"/>
</dbReference>
<dbReference type="EMBL" id="CAJOBJ010027952">
    <property type="protein sequence ID" value="CAF4255854.1"/>
    <property type="molecule type" value="Genomic_DNA"/>
</dbReference>
<evidence type="ECO:0000313" key="10">
    <source>
        <dbReference type="EMBL" id="CAF1929454.1"/>
    </source>
</evidence>
<dbReference type="EMBL" id="CAJNRG010018653">
    <property type="protein sequence ID" value="CAF2261204.1"/>
    <property type="molecule type" value="Genomic_DNA"/>
</dbReference>
<evidence type="ECO:0000313" key="15">
    <source>
        <dbReference type="EMBL" id="CAF4110288.1"/>
    </source>
</evidence>
<evidence type="ECO:0000313" key="17">
    <source>
        <dbReference type="EMBL" id="CAF4318605.1"/>
    </source>
</evidence>
<protein>
    <submittedName>
        <fullName evidence="12">Uncharacterized protein</fullName>
    </submittedName>
</protein>
<dbReference type="Proteomes" id="UP000681967">
    <property type="component" value="Unassembled WGS sequence"/>
</dbReference>
<sequence>MSSAAIISIIDIESEPRISIELNDNEKFNKRFNPNNRKQKNSSKTQEQSPSIYVYELRAEDIQEYRLHSLVSLILCFFIIAPIFSFYHSRRIREMKKNQELTRAQSLSYRVHNLLILSNIIGTVIWVAILFVISVLFIMGDFI</sequence>
<dbReference type="Pfam" id="PF04505">
    <property type="entry name" value="CD225"/>
    <property type="match status" value="1"/>
</dbReference>
<evidence type="ECO:0000313" key="9">
    <source>
        <dbReference type="EMBL" id="CAF1348173.1"/>
    </source>
</evidence>
<dbReference type="Proteomes" id="UP000663887">
    <property type="component" value="Unassembled WGS sequence"/>
</dbReference>
<evidence type="ECO:0000256" key="2">
    <source>
        <dbReference type="ARBA" id="ARBA00006843"/>
    </source>
</evidence>
<evidence type="ECO:0000256" key="5">
    <source>
        <dbReference type="ARBA" id="ARBA00023136"/>
    </source>
</evidence>
<evidence type="ECO:0000256" key="3">
    <source>
        <dbReference type="ARBA" id="ARBA00022692"/>
    </source>
</evidence>
<feature type="transmembrane region" description="Helical" evidence="7">
    <location>
        <begin position="67"/>
        <end position="87"/>
    </location>
</feature>
<evidence type="ECO:0000313" key="19">
    <source>
        <dbReference type="Proteomes" id="UP000663887"/>
    </source>
</evidence>
<dbReference type="OrthoDB" id="10037099at2759"/>
<dbReference type="GO" id="GO:0016020">
    <property type="term" value="C:membrane"/>
    <property type="evidence" value="ECO:0007669"/>
    <property type="project" value="UniProtKB-SubCell"/>
</dbReference>
<comment type="similarity">
    <text evidence="2">Belongs to the CD225/Dispanin family.</text>
</comment>
<reference evidence="12" key="1">
    <citation type="submission" date="2021-02" db="EMBL/GenBank/DDBJ databases">
        <authorList>
            <person name="Nowell W R."/>
        </authorList>
    </citation>
    <scope>NUCLEOTIDE SEQUENCE</scope>
</reference>
<dbReference type="InterPro" id="IPR007593">
    <property type="entry name" value="CD225/Dispanin_fam"/>
</dbReference>
<dbReference type="Proteomes" id="UP000676336">
    <property type="component" value="Unassembled WGS sequence"/>
</dbReference>
<gene>
    <name evidence="17" type="ORF">BYL167_LOCUS28193</name>
    <name evidence="9" type="ORF">CJN711_LOCUS19282</name>
    <name evidence="16" type="ORF">GIL414_LOCUS23888</name>
    <name evidence="8" type="ORF">KQP761_LOCUS3999</name>
    <name evidence="10" type="ORF">MBJ925_LOCUS3911</name>
    <name evidence="13" type="ORF">OVN521_LOCUS13221</name>
    <name evidence="14" type="ORF">SMN809_LOCUS10307</name>
    <name evidence="15" type="ORF">UXM345_LOCUS22783</name>
    <name evidence="11" type="ORF">WKI299_LOCUS20907</name>
    <name evidence="12" type="ORF">XDN619_LOCUS36159</name>
</gene>
<evidence type="ECO:0000256" key="4">
    <source>
        <dbReference type="ARBA" id="ARBA00022989"/>
    </source>
</evidence>
<dbReference type="Proteomes" id="UP000681720">
    <property type="component" value="Unassembled WGS sequence"/>
</dbReference>
<dbReference type="EMBL" id="CAJNRF010008730">
    <property type="protein sequence ID" value="CAF2104284.1"/>
    <property type="molecule type" value="Genomic_DNA"/>
</dbReference>
<evidence type="ECO:0000313" key="14">
    <source>
        <dbReference type="EMBL" id="CAF3970658.1"/>
    </source>
</evidence>
<dbReference type="EMBL" id="CAJNRE010000635">
    <property type="protein sequence ID" value="CAF1929454.1"/>
    <property type="molecule type" value="Genomic_DNA"/>
</dbReference>
<dbReference type="Proteomes" id="UP000663842">
    <property type="component" value="Unassembled WGS sequence"/>
</dbReference>
<evidence type="ECO:0000256" key="1">
    <source>
        <dbReference type="ARBA" id="ARBA00004370"/>
    </source>
</evidence>
<evidence type="ECO:0000313" key="13">
    <source>
        <dbReference type="EMBL" id="CAF3968364.1"/>
    </source>
</evidence>
<dbReference type="Proteomes" id="UP000663866">
    <property type="component" value="Unassembled WGS sequence"/>
</dbReference>